<keyword evidence="2" id="KW-1185">Reference proteome</keyword>
<proteinExistence type="predicted"/>
<evidence type="ECO:0000313" key="2">
    <source>
        <dbReference type="Proteomes" id="UP000295680"/>
    </source>
</evidence>
<comment type="caution">
    <text evidence="1">The sequence shown here is derived from an EMBL/GenBank/DDBJ whole genome shotgun (WGS) entry which is preliminary data.</text>
</comment>
<reference evidence="1 2" key="1">
    <citation type="submission" date="2019-03" db="EMBL/GenBank/DDBJ databases">
        <title>Genomic Encyclopedia of Type Strains, Phase IV (KMG-IV): sequencing the most valuable type-strain genomes for metagenomic binning, comparative biology and taxonomic classification.</title>
        <authorList>
            <person name="Goeker M."/>
        </authorList>
    </citation>
    <scope>NUCLEOTIDE SEQUENCE [LARGE SCALE GENOMIC DNA]</scope>
    <source>
        <strain evidence="1 2">DSM 45934</strain>
    </source>
</reference>
<dbReference type="AlphaFoldDB" id="A0A4R2JYH1"/>
<gene>
    <name evidence="1" type="ORF">EV192_101708</name>
</gene>
<evidence type="ECO:0000313" key="1">
    <source>
        <dbReference type="EMBL" id="TCO64924.1"/>
    </source>
</evidence>
<dbReference type="EMBL" id="SLWS01000001">
    <property type="protein sequence ID" value="TCO64924.1"/>
    <property type="molecule type" value="Genomic_DNA"/>
</dbReference>
<protein>
    <recommendedName>
        <fullName evidence="3">YwqJ-like deaminase</fullName>
    </recommendedName>
</protein>
<organism evidence="1 2">
    <name type="scientific">Actinocrispum wychmicini</name>
    <dbReference type="NCBI Taxonomy" id="1213861"/>
    <lineage>
        <taxon>Bacteria</taxon>
        <taxon>Bacillati</taxon>
        <taxon>Actinomycetota</taxon>
        <taxon>Actinomycetes</taxon>
        <taxon>Pseudonocardiales</taxon>
        <taxon>Pseudonocardiaceae</taxon>
        <taxon>Actinocrispum</taxon>
    </lineage>
</organism>
<name>A0A4R2JYH1_9PSEU</name>
<evidence type="ECO:0008006" key="3">
    <source>
        <dbReference type="Google" id="ProtNLM"/>
    </source>
</evidence>
<dbReference type="RefSeq" id="WP_132110981.1">
    <property type="nucleotide sequence ID" value="NZ_SLWS01000001.1"/>
</dbReference>
<accession>A0A4R2JYH1</accession>
<dbReference type="Proteomes" id="UP000295680">
    <property type="component" value="Unassembled WGS sequence"/>
</dbReference>
<sequence length="204" mass="22095">MPDVHVIEIAEDGAWQIQHTSACPLHLRDCPVSRAAEQIVGPTAVIGRFECELGPLDQLLIGRPVVLQNDQAAPEQDIAAQRHVAKLALGLAGRLLQLFATGQQGHPGEPCVRTGWVQHGAVARWRELHETLVADYVALDPEHDPTAPGAPTREHGTARGIRFHGAADEPLCDECAAFFDELKRAGLVRETSGGWAMKHGEIEP</sequence>